<feature type="domain" description="CAP-Gly" evidence="9">
    <location>
        <begin position="51"/>
        <end position="95"/>
    </location>
</feature>
<dbReference type="GO" id="GO:0009793">
    <property type="term" value="P:embryo development ending in seed dormancy"/>
    <property type="evidence" value="ECO:0007669"/>
    <property type="project" value="EnsemblPlants"/>
</dbReference>
<dbReference type="InterPro" id="IPR001611">
    <property type="entry name" value="Leu-rich_rpt"/>
</dbReference>
<gene>
    <name evidence="10" type="ORF">GSCOC_T00034347001</name>
</gene>
<dbReference type="Gene3D" id="3.10.20.90">
    <property type="entry name" value="Phosphatidylinositol 3-kinase Catalytic Subunit, Chain A, domain 1"/>
    <property type="match status" value="1"/>
</dbReference>
<dbReference type="PROSITE" id="PS00845">
    <property type="entry name" value="CAP_GLY_1"/>
    <property type="match status" value="1"/>
</dbReference>
<dbReference type="InterPro" id="IPR036859">
    <property type="entry name" value="CAP-Gly_dom_sf"/>
</dbReference>
<dbReference type="EMBL" id="HG739090">
    <property type="protein sequence ID" value="CDP00902.1"/>
    <property type="molecule type" value="Genomic_DNA"/>
</dbReference>
<evidence type="ECO:0000256" key="7">
    <source>
        <dbReference type="ARBA" id="ARBA00026055"/>
    </source>
</evidence>
<comment type="similarity">
    <text evidence="2">Belongs to the TBCE family.</text>
</comment>
<dbReference type="OMA" id="SEESHMF"/>
<evidence type="ECO:0000313" key="11">
    <source>
        <dbReference type="Proteomes" id="UP000295252"/>
    </source>
</evidence>
<evidence type="ECO:0000256" key="1">
    <source>
        <dbReference type="ARBA" id="ARBA00004496"/>
    </source>
</evidence>
<evidence type="ECO:0000256" key="6">
    <source>
        <dbReference type="ARBA" id="ARBA00023186"/>
    </source>
</evidence>
<protein>
    <recommendedName>
        <fullName evidence="9">CAP-Gly domain-containing protein</fullName>
    </recommendedName>
</protein>
<dbReference type="CDD" id="cd17044">
    <property type="entry name" value="Ubl_TBCE"/>
    <property type="match status" value="1"/>
</dbReference>
<dbReference type="PhylomeDB" id="A0A068TXV7"/>
<dbReference type="Pfam" id="PF01302">
    <property type="entry name" value="CAP_GLY"/>
    <property type="match status" value="1"/>
</dbReference>
<dbReference type="FunFam" id="3.10.20.90:FF:000187">
    <property type="entry name" value="Tubulin-folding cofactor E"/>
    <property type="match status" value="1"/>
</dbReference>
<accession>A0A068TXV7</accession>
<feature type="region of interest" description="Disordered" evidence="8">
    <location>
        <begin position="1"/>
        <end position="40"/>
    </location>
</feature>
<sequence length="556" mass="61508">MQTTKSSDLPPQPTREESGPGATDSASPFKSGQRVHSAGDTRRIGTVKYVGSVEGYSGTWVGVDWDDGGQGKHDGSHNGVQYFQARGLKTASFVRPHNLSSGITLLEALQVRYRGTSTKEEEDEMYVLSSTNKRVSIELLGKEKIQNKLSRFEELTGVSLSFLGVSSPGPSSQISNTLPNLKQLDLSGNLLSDWKDVGIICKELPALEVLNLSYNSMLHDTVEIPKLHNIRILVLNHIGINWKQVEMLKDSVPRIEELHLIGNNIKEITLSSSMRVEGFDYLRLLNLEENCLADWNEIVKLSKIKSLEQLLLNKNSLNQIWYPEHSTSDGAGNESLGRNFKPFQSLRCLLLGGNNIKDLPSVDSVNSFPSLIDIRLSENPVSDTGKDGVPRFVLIACLANVKILNGSEVSPRERKDSEIRYVRLVMTKYNDNVEELMHLHPRFAELKRFHGIEDVKAPIGVFGPQKMSSGLISVTLKCVGSSIGEKQPLTKKLPSTTTVGKLKNLCDSFFKLKSVKPKLFLQEEGTPLPTLLDDDMASLMEIGVGNDSTILVDEVN</sequence>
<dbReference type="FunCoup" id="A0A068TXV7">
    <property type="interactions" value="2957"/>
</dbReference>
<dbReference type="InParanoid" id="A0A068TXV7"/>
<dbReference type="STRING" id="49390.A0A068TXV7"/>
<comment type="subcellular location">
    <subcellularLocation>
        <location evidence="1">Cytoplasm</location>
    </subcellularLocation>
</comment>
<dbReference type="Gene3D" id="3.80.10.10">
    <property type="entry name" value="Ribonuclease Inhibitor"/>
    <property type="match status" value="3"/>
</dbReference>
<evidence type="ECO:0000256" key="5">
    <source>
        <dbReference type="ARBA" id="ARBA00022737"/>
    </source>
</evidence>
<dbReference type="SUPFAM" id="SSF52058">
    <property type="entry name" value="L domain-like"/>
    <property type="match status" value="1"/>
</dbReference>
<dbReference type="Gene3D" id="2.30.30.190">
    <property type="entry name" value="CAP Gly-rich-like domain"/>
    <property type="match status" value="1"/>
</dbReference>
<dbReference type="GO" id="GO:0005737">
    <property type="term" value="C:cytoplasm"/>
    <property type="evidence" value="ECO:0007669"/>
    <property type="project" value="UniProtKB-SubCell"/>
</dbReference>
<organism evidence="10 11">
    <name type="scientific">Coffea canephora</name>
    <name type="common">Robusta coffee</name>
    <dbReference type="NCBI Taxonomy" id="49390"/>
    <lineage>
        <taxon>Eukaryota</taxon>
        <taxon>Viridiplantae</taxon>
        <taxon>Streptophyta</taxon>
        <taxon>Embryophyta</taxon>
        <taxon>Tracheophyta</taxon>
        <taxon>Spermatophyta</taxon>
        <taxon>Magnoliopsida</taxon>
        <taxon>eudicotyledons</taxon>
        <taxon>Gunneridae</taxon>
        <taxon>Pentapetalae</taxon>
        <taxon>asterids</taxon>
        <taxon>lamiids</taxon>
        <taxon>Gentianales</taxon>
        <taxon>Rubiaceae</taxon>
        <taxon>Ixoroideae</taxon>
        <taxon>Gardenieae complex</taxon>
        <taxon>Bertiereae - Coffeeae clade</taxon>
        <taxon>Coffeeae</taxon>
        <taxon>Coffea</taxon>
    </lineage>
</organism>
<dbReference type="InterPro" id="IPR032675">
    <property type="entry name" value="LRR_dom_sf"/>
</dbReference>
<dbReference type="InterPro" id="IPR050836">
    <property type="entry name" value="SDS22/Internalin_LRR"/>
</dbReference>
<proteinExistence type="inferred from homology"/>
<dbReference type="SMART" id="SM01052">
    <property type="entry name" value="CAP_GLY"/>
    <property type="match status" value="1"/>
</dbReference>
<dbReference type="SUPFAM" id="SSF74924">
    <property type="entry name" value="Cap-Gly domain"/>
    <property type="match status" value="1"/>
</dbReference>
<dbReference type="OrthoDB" id="5273213at2759"/>
<dbReference type="SUPFAM" id="SSF54236">
    <property type="entry name" value="Ubiquitin-like"/>
    <property type="match status" value="1"/>
</dbReference>
<dbReference type="AlphaFoldDB" id="A0A068TXV7"/>
<name>A0A068TXV7_COFCA</name>
<dbReference type="InterPro" id="IPR029071">
    <property type="entry name" value="Ubiquitin-like_domsf"/>
</dbReference>
<evidence type="ECO:0000256" key="3">
    <source>
        <dbReference type="ARBA" id="ARBA00022490"/>
    </source>
</evidence>
<reference evidence="11" key="1">
    <citation type="journal article" date="2014" name="Science">
        <title>The coffee genome provides insight into the convergent evolution of caffeine biosynthesis.</title>
        <authorList>
            <person name="Denoeud F."/>
            <person name="Carretero-Paulet L."/>
            <person name="Dereeper A."/>
            <person name="Droc G."/>
            <person name="Guyot R."/>
            <person name="Pietrella M."/>
            <person name="Zheng C."/>
            <person name="Alberti A."/>
            <person name="Anthony F."/>
            <person name="Aprea G."/>
            <person name="Aury J.M."/>
            <person name="Bento P."/>
            <person name="Bernard M."/>
            <person name="Bocs S."/>
            <person name="Campa C."/>
            <person name="Cenci A."/>
            <person name="Combes M.C."/>
            <person name="Crouzillat D."/>
            <person name="Da Silva C."/>
            <person name="Daddiego L."/>
            <person name="De Bellis F."/>
            <person name="Dussert S."/>
            <person name="Garsmeur O."/>
            <person name="Gayraud T."/>
            <person name="Guignon V."/>
            <person name="Jahn K."/>
            <person name="Jamilloux V."/>
            <person name="Joet T."/>
            <person name="Labadie K."/>
            <person name="Lan T."/>
            <person name="Leclercq J."/>
            <person name="Lepelley M."/>
            <person name="Leroy T."/>
            <person name="Li L.T."/>
            <person name="Librado P."/>
            <person name="Lopez L."/>
            <person name="Munoz A."/>
            <person name="Noel B."/>
            <person name="Pallavicini A."/>
            <person name="Perrotta G."/>
            <person name="Poncet V."/>
            <person name="Pot D."/>
            <person name="Priyono X."/>
            <person name="Rigoreau M."/>
            <person name="Rouard M."/>
            <person name="Rozas J."/>
            <person name="Tranchant-Dubreuil C."/>
            <person name="VanBuren R."/>
            <person name="Zhang Q."/>
            <person name="Andrade A.C."/>
            <person name="Argout X."/>
            <person name="Bertrand B."/>
            <person name="de Kochko A."/>
            <person name="Graziosi G."/>
            <person name="Henry R.J."/>
            <person name="Jayarama X."/>
            <person name="Ming R."/>
            <person name="Nagai C."/>
            <person name="Rounsley S."/>
            <person name="Sankoff D."/>
            <person name="Giuliano G."/>
            <person name="Albert V.A."/>
            <person name="Wincker P."/>
            <person name="Lashermes P."/>
        </authorList>
    </citation>
    <scope>NUCLEOTIDE SEQUENCE [LARGE SCALE GENOMIC DNA]</scope>
    <source>
        <strain evidence="11">cv. DH200-94</strain>
    </source>
</reference>
<dbReference type="PANTHER" id="PTHR46652:SF3">
    <property type="entry name" value="LEUCINE-RICH REPEAT-CONTAINING PROTEIN 9"/>
    <property type="match status" value="1"/>
</dbReference>
<evidence type="ECO:0000256" key="2">
    <source>
        <dbReference type="ARBA" id="ARBA00006286"/>
    </source>
</evidence>
<keyword evidence="11" id="KW-1185">Reference proteome</keyword>
<dbReference type="FunFam" id="2.30.30.190:FF:000016">
    <property type="entry name" value="Tubulin-folding cofactor E"/>
    <property type="match status" value="1"/>
</dbReference>
<dbReference type="FunFam" id="3.80.10.10:FF:000752">
    <property type="entry name" value="Tubulin-folding cofactor E"/>
    <property type="match status" value="1"/>
</dbReference>
<keyword evidence="3" id="KW-0963">Cytoplasm</keyword>
<dbReference type="PROSITE" id="PS50245">
    <property type="entry name" value="CAP_GLY_2"/>
    <property type="match status" value="1"/>
</dbReference>
<keyword evidence="4" id="KW-0433">Leucine-rich repeat</keyword>
<evidence type="ECO:0000256" key="4">
    <source>
        <dbReference type="ARBA" id="ARBA00022614"/>
    </source>
</evidence>
<comment type="subunit">
    <text evidence="7">Supercomplex made of cofactors A to E. Cofactors A and D function by capturing and stabilizing tubulin in a quasi-native conformation. Cofactor E binds to the cofactor D-tubulin complex; interaction with cofactor C then causes the release of tubulin polypeptides that are committed to the native state.</text>
</comment>
<keyword evidence="5" id="KW-0677">Repeat</keyword>
<dbReference type="InterPro" id="IPR044079">
    <property type="entry name" value="Ubl_TBCE"/>
</dbReference>
<dbReference type="FunFam" id="3.80.10.10:FF:000846">
    <property type="entry name" value="Predicted protein"/>
    <property type="match status" value="1"/>
</dbReference>
<dbReference type="PROSITE" id="PS51450">
    <property type="entry name" value="LRR"/>
    <property type="match status" value="2"/>
</dbReference>
<dbReference type="Proteomes" id="UP000295252">
    <property type="component" value="Chromosome II"/>
</dbReference>
<dbReference type="InterPro" id="IPR000938">
    <property type="entry name" value="CAP-Gly_domain"/>
</dbReference>
<keyword evidence="6" id="KW-0143">Chaperone</keyword>
<evidence type="ECO:0000259" key="9">
    <source>
        <dbReference type="PROSITE" id="PS50245"/>
    </source>
</evidence>
<dbReference type="Gramene" id="CDP00902">
    <property type="protein sequence ID" value="CDP00902"/>
    <property type="gene ID" value="GSCOC_T00034347001"/>
</dbReference>
<dbReference type="PANTHER" id="PTHR46652">
    <property type="entry name" value="LEUCINE-RICH REPEAT AND IQ DOMAIN-CONTAINING PROTEIN 1-RELATED"/>
    <property type="match status" value="1"/>
</dbReference>
<evidence type="ECO:0000256" key="8">
    <source>
        <dbReference type="SAM" id="MobiDB-lite"/>
    </source>
</evidence>
<evidence type="ECO:0000313" key="10">
    <source>
        <dbReference type="EMBL" id="CDP00902.1"/>
    </source>
</evidence>